<dbReference type="PANTHER" id="PTHR32268:SF11">
    <property type="entry name" value="HOMOSERINE O-ACETYLTRANSFERASE"/>
    <property type="match status" value="1"/>
</dbReference>
<dbReference type="InterPro" id="IPR000073">
    <property type="entry name" value="AB_hydrolase_1"/>
</dbReference>
<dbReference type="GO" id="GO:0009092">
    <property type="term" value="P:homoserine metabolic process"/>
    <property type="evidence" value="ECO:0007669"/>
    <property type="project" value="TreeGrafter"/>
</dbReference>
<feature type="active site" description="Nucleophile" evidence="3">
    <location>
        <position position="141"/>
    </location>
</feature>
<dbReference type="HAMAP" id="MF_00296">
    <property type="entry name" value="MetX_acyltransf"/>
    <property type="match status" value="1"/>
</dbReference>
<dbReference type="GO" id="GO:0009086">
    <property type="term" value="P:methionine biosynthetic process"/>
    <property type="evidence" value="ECO:0007669"/>
    <property type="project" value="TreeGrafter"/>
</dbReference>
<dbReference type="Gene3D" id="3.40.50.1820">
    <property type="entry name" value="alpha/beta hydrolase"/>
    <property type="match status" value="1"/>
</dbReference>
<dbReference type="Pfam" id="PF00561">
    <property type="entry name" value="Abhydrolase_1"/>
    <property type="match status" value="1"/>
</dbReference>
<feature type="region of interest" description="Disordered" evidence="4">
    <location>
        <begin position="265"/>
        <end position="293"/>
    </location>
</feature>
<feature type="active site" evidence="3">
    <location>
        <position position="378"/>
    </location>
</feature>
<dbReference type="Proteomes" id="UP001218188">
    <property type="component" value="Unassembled WGS sequence"/>
</dbReference>
<dbReference type="GO" id="GO:0004414">
    <property type="term" value="F:homoserine O-acetyltransferase activity"/>
    <property type="evidence" value="ECO:0007669"/>
    <property type="project" value="TreeGrafter"/>
</dbReference>
<keyword evidence="7" id="KW-1185">Reference proteome</keyword>
<feature type="domain" description="AB hydrolase-1" evidence="5">
    <location>
        <begin position="44"/>
        <end position="230"/>
    </location>
</feature>
<evidence type="ECO:0000313" key="7">
    <source>
        <dbReference type="Proteomes" id="UP001218188"/>
    </source>
</evidence>
<dbReference type="PANTHER" id="PTHR32268">
    <property type="entry name" value="HOMOSERINE O-ACETYLTRANSFERASE"/>
    <property type="match status" value="1"/>
</dbReference>
<gene>
    <name evidence="6" type="ORF">C8F04DRAFT_1074038</name>
</gene>
<dbReference type="EMBL" id="JARJCM010000010">
    <property type="protein sequence ID" value="KAJ7043206.1"/>
    <property type="molecule type" value="Genomic_DNA"/>
</dbReference>
<evidence type="ECO:0000259" key="5">
    <source>
        <dbReference type="Pfam" id="PF00561"/>
    </source>
</evidence>
<dbReference type="InterPro" id="IPR008220">
    <property type="entry name" value="HAT_MetX-like"/>
</dbReference>
<organism evidence="6 7">
    <name type="scientific">Mycena alexandri</name>
    <dbReference type="NCBI Taxonomy" id="1745969"/>
    <lineage>
        <taxon>Eukaryota</taxon>
        <taxon>Fungi</taxon>
        <taxon>Dikarya</taxon>
        <taxon>Basidiomycota</taxon>
        <taxon>Agaricomycotina</taxon>
        <taxon>Agaricomycetes</taxon>
        <taxon>Agaricomycetidae</taxon>
        <taxon>Agaricales</taxon>
        <taxon>Marasmiineae</taxon>
        <taxon>Mycenaceae</taxon>
        <taxon>Mycena</taxon>
    </lineage>
</organism>
<sequence length="462" mass="50528">MSTIPHIDQEVYIVPSYPLECGTELKDAPVAYKTWGRLNDARDNVMVICHALTGSADVEDWWGPLMGRNKAFDPSRFFIFCANTLGSPYGSASPVTTDPATGKPYGPAFPPTSIRDDVAIHQHVLRHHLGVQRVAVVIGGSMGGMAALEWPLVAPPNFVRRICVLASAARHSAWCIAWGESQRQSIYSDPAYENGYYDASAQPRSGLAAARMCALLTYRSRDSFERRFGRKVHASLAAPSRSAKSDEGALVTPPASPALEAVDLHNDGHRNRTPSTSSVGNEPSAPHLASPTPAAQAPIFSAQSYLRYQGEKFIARFDANCYIHLTRKMDTHDIARGRWPPAPPPGTDTDLHAHPDLPLTHTLALLPPHALIISIQSDGLFTPPEQTLLASHIPHSTFVNIPSGEGHDGFLVEFEGVGRAVRGWLREEFGEYYVGVDDADEEGYEVKKESVFGEAEVDFTRW</sequence>
<keyword evidence="2" id="KW-0808">Transferase</keyword>
<evidence type="ECO:0000256" key="2">
    <source>
        <dbReference type="ARBA" id="ARBA00022679"/>
    </source>
</evidence>
<comment type="caution">
    <text evidence="6">The sequence shown here is derived from an EMBL/GenBank/DDBJ whole genome shotgun (WGS) entry which is preliminary data.</text>
</comment>
<name>A0AAD6XCR6_9AGAR</name>
<proteinExistence type="inferred from homology"/>
<dbReference type="PIRSF" id="PIRSF000443">
    <property type="entry name" value="Homoser_Ac_trans"/>
    <property type="match status" value="1"/>
</dbReference>
<evidence type="ECO:0000256" key="4">
    <source>
        <dbReference type="SAM" id="MobiDB-lite"/>
    </source>
</evidence>
<reference evidence="6" key="1">
    <citation type="submission" date="2023-03" db="EMBL/GenBank/DDBJ databases">
        <title>Massive genome expansion in bonnet fungi (Mycena s.s.) driven by repeated elements and novel gene families across ecological guilds.</title>
        <authorList>
            <consortium name="Lawrence Berkeley National Laboratory"/>
            <person name="Harder C.B."/>
            <person name="Miyauchi S."/>
            <person name="Viragh M."/>
            <person name="Kuo A."/>
            <person name="Thoen E."/>
            <person name="Andreopoulos B."/>
            <person name="Lu D."/>
            <person name="Skrede I."/>
            <person name="Drula E."/>
            <person name="Henrissat B."/>
            <person name="Morin E."/>
            <person name="Kohler A."/>
            <person name="Barry K."/>
            <person name="LaButti K."/>
            <person name="Morin E."/>
            <person name="Salamov A."/>
            <person name="Lipzen A."/>
            <person name="Mereny Z."/>
            <person name="Hegedus B."/>
            <person name="Baldrian P."/>
            <person name="Stursova M."/>
            <person name="Weitz H."/>
            <person name="Taylor A."/>
            <person name="Grigoriev I.V."/>
            <person name="Nagy L.G."/>
            <person name="Martin F."/>
            <person name="Kauserud H."/>
        </authorList>
    </citation>
    <scope>NUCLEOTIDE SEQUENCE</scope>
    <source>
        <strain evidence="6">CBHHK200</strain>
    </source>
</reference>
<evidence type="ECO:0000256" key="1">
    <source>
        <dbReference type="ARBA" id="ARBA00006886"/>
    </source>
</evidence>
<comment type="similarity">
    <text evidence="1">Belongs to the AB hydrolase superfamily. MetX family.</text>
</comment>
<dbReference type="SUPFAM" id="SSF53474">
    <property type="entry name" value="alpha/beta-Hydrolases"/>
    <property type="match status" value="1"/>
</dbReference>
<feature type="active site" evidence="3">
    <location>
        <position position="407"/>
    </location>
</feature>
<evidence type="ECO:0000313" key="6">
    <source>
        <dbReference type="EMBL" id="KAJ7043206.1"/>
    </source>
</evidence>
<protein>
    <submittedName>
        <fullName evidence="6">Homoserine O-acetyltransferase</fullName>
    </submittedName>
</protein>
<dbReference type="AlphaFoldDB" id="A0AAD6XCR6"/>
<evidence type="ECO:0000256" key="3">
    <source>
        <dbReference type="PIRSR" id="PIRSR000443-1"/>
    </source>
</evidence>
<dbReference type="InterPro" id="IPR029058">
    <property type="entry name" value="AB_hydrolase_fold"/>
</dbReference>
<accession>A0AAD6XCR6</accession>
<dbReference type="NCBIfam" id="TIGR01392">
    <property type="entry name" value="homoserO_Ac_trn"/>
    <property type="match status" value="1"/>
</dbReference>